<keyword evidence="1" id="KW-0812">Transmembrane</keyword>
<evidence type="ECO:0000256" key="1">
    <source>
        <dbReference type="SAM" id="Phobius"/>
    </source>
</evidence>
<reference evidence="3 4" key="1">
    <citation type="submission" date="2021-10" db="EMBL/GenBank/DDBJ databases">
        <title>Anaerobic single-cell dispensing facilitates the cultivation of human gut bacteria.</title>
        <authorList>
            <person name="Afrizal A."/>
        </authorList>
    </citation>
    <scope>NUCLEOTIDE SEQUENCE [LARGE SCALE GENOMIC DNA]</scope>
    <source>
        <strain evidence="3 4">CLA-AA-H277</strain>
    </source>
</reference>
<name>A0AAE3DTH6_9FIRM</name>
<feature type="transmembrane region" description="Helical" evidence="1">
    <location>
        <begin position="12"/>
        <end position="29"/>
    </location>
</feature>
<comment type="caution">
    <text evidence="3">The sequence shown here is derived from an EMBL/GenBank/DDBJ whole genome shotgun (WGS) entry which is preliminary data.</text>
</comment>
<evidence type="ECO:0000313" key="3">
    <source>
        <dbReference type="EMBL" id="MCC2190129.1"/>
    </source>
</evidence>
<dbReference type="Pfam" id="PF12158">
    <property type="entry name" value="DUF3592"/>
    <property type="match status" value="1"/>
</dbReference>
<sequence length="149" mass="16731">MSTMLENASEVLFVLGILFTVAGVIFREIRRAKDPYKGRAVATVVELAPGKPDRAGKEAGVHDYYYPVMTFYASNGRLIRERYRKGSNPPAFRVGEKVPVRYDAEKPERFTLNHPGKEEKVELLLYFAGLLFILAGGVCYLLFGLRILG</sequence>
<evidence type="ECO:0000259" key="2">
    <source>
        <dbReference type="Pfam" id="PF12158"/>
    </source>
</evidence>
<feature type="transmembrane region" description="Helical" evidence="1">
    <location>
        <begin position="123"/>
        <end position="143"/>
    </location>
</feature>
<keyword evidence="1" id="KW-0472">Membrane</keyword>
<feature type="domain" description="DUF3592" evidence="2">
    <location>
        <begin position="59"/>
        <end position="115"/>
    </location>
</feature>
<protein>
    <submittedName>
        <fullName evidence="3">DUF3592 domain-containing protein</fullName>
    </submittedName>
</protein>
<dbReference type="InterPro" id="IPR021994">
    <property type="entry name" value="DUF3592"/>
</dbReference>
<dbReference type="Proteomes" id="UP001197875">
    <property type="component" value="Unassembled WGS sequence"/>
</dbReference>
<organism evidence="3 4">
    <name type="scientific">Fusicatenibacter faecihominis</name>
    <dbReference type="NCBI Taxonomy" id="2881276"/>
    <lineage>
        <taxon>Bacteria</taxon>
        <taxon>Bacillati</taxon>
        <taxon>Bacillota</taxon>
        <taxon>Clostridia</taxon>
        <taxon>Lachnospirales</taxon>
        <taxon>Lachnospiraceae</taxon>
        <taxon>Fusicatenibacter</taxon>
    </lineage>
</organism>
<evidence type="ECO:0000313" key="4">
    <source>
        <dbReference type="Proteomes" id="UP001197875"/>
    </source>
</evidence>
<keyword evidence="1" id="KW-1133">Transmembrane helix</keyword>
<accession>A0AAE3DTH6</accession>
<dbReference type="EMBL" id="JAJEPR010000015">
    <property type="protein sequence ID" value="MCC2190129.1"/>
    <property type="molecule type" value="Genomic_DNA"/>
</dbReference>
<keyword evidence="4" id="KW-1185">Reference proteome</keyword>
<gene>
    <name evidence="3" type="ORF">LKD71_09975</name>
</gene>
<dbReference type="RefSeq" id="WP_178045506.1">
    <property type="nucleotide sequence ID" value="NZ_JAJEPR010000015.1"/>
</dbReference>
<proteinExistence type="predicted"/>
<dbReference type="AlphaFoldDB" id="A0AAE3DTH6"/>